<reference evidence="2 3" key="1">
    <citation type="submission" date="2019-04" db="EMBL/GenBank/DDBJ databases">
        <authorList>
            <person name="Jiang L."/>
        </authorList>
    </citation>
    <scope>NUCLEOTIDE SEQUENCE [LARGE SCALE GENOMIC DNA]</scope>
    <source>
        <strain evidence="2 3">YIM 131853</strain>
    </source>
</reference>
<dbReference type="InterPro" id="IPR056132">
    <property type="entry name" value="DUF7715"/>
</dbReference>
<keyword evidence="3" id="KW-1185">Reference proteome</keyword>
<dbReference type="Proteomes" id="UP000309133">
    <property type="component" value="Unassembled WGS sequence"/>
</dbReference>
<evidence type="ECO:0000313" key="2">
    <source>
        <dbReference type="EMBL" id="THG31761.1"/>
    </source>
</evidence>
<comment type="caution">
    <text evidence="2">The sequence shown here is derived from an EMBL/GenBank/DDBJ whole genome shotgun (WGS) entry which is preliminary data.</text>
</comment>
<sequence>MHVFVATRITQGRHSGDYFNAIDGELVIWDSLGARNHSPEDDCPCLTSFLGVTSERPTTTAMVVDRPDLSFDEYMRIIHDSFLSAYRLHDWDLEAAEMISLRAAMLQPRDIVHRNRSRFSVRLGPSRPSAFQRKR</sequence>
<dbReference type="Pfam" id="PF24831">
    <property type="entry name" value="DUF7715"/>
    <property type="match status" value="1"/>
</dbReference>
<dbReference type="AlphaFoldDB" id="A0A4S4FNE2"/>
<evidence type="ECO:0000259" key="1">
    <source>
        <dbReference type="Pfam" id="PF24831"/>
    </source>
</evidence>
<name>A0A4S4FNE2_9MICO</name>
<protein>
    <recommendedName>
        <fullName evidence="1">DUF7715 domain-containing protein</fullName>
    </recommendedName>
</protein>
<dbReference type="OrthoDB" id="3476326at2"/>
<dbReference type="EMBL" id="SSSM01000003">
    <property type="protein sequence ID" value="THG31761.1"/>
    <property type="molecule type" value="Genomic_DNA"/>
</dbReference>
<gene>
    <name evidence="2" type="ORF">E6C64_06800</name>
</gene>
<feature type="domain" description="DUF7715" evidence="1">
    <location>
        <begin position="1"/>
        <end position="122"/>
    </location>
</feature>
<evidence type="ECO:0000313" key="3">
    <source>
        <dbReference type="Proteomes" id="UP000309133"/>
    </source>
</evidence>
<proteinExistence type="predicted"/>
<accession>A0A4S4FNE2</accession>
<dbReference type="RefSeq" id="WP_136426881.1">
    <property type="nucleotide sequence ID" value="NZ_SSSM01000003.1"/>
</dbReference>
<organism evidence="2 3">
    <name type="scientific">Naasia lichenicola</name>
    <dbReference type="NCBI Taxonomy" id="2565933"/>
    <lineage>
        <taxon>Bacteria</taxon>
        <taxon>Bacillati</taxon>
        <taxon>Actinomycetota</taxon>
        <taxon>Actinomycetes</taxon>
        <taxon>Micrococcales</taxon>
        <taxon>Microbacteriaceae</taxon>
        <taxon>Naasia</taxon>
    </lineage>
</organism>